<dbReference type="InterPro" id="IPR011051">
    <property type="entry name" value="RmlC_Cupin_sf"/>
</dbReference>
<feature type="compositionally biased region" description="Basic and acidic residues" evidence="1">
    <location>
        <begin position="72"/>
        <end position="81"/>
    </location>
</feature>
<dbReference type="Gene3D" id="2.60.120.10">
    <property type="entry name" value="Jelly Rolls"/>
    <property type="match status" value="1"/>
</dbReference>
<dbReference type="STRING" id="667676.SAMN05192539_106414"/>
<accession>A0A1H7EHQ2</accession>
<feature type="compositionally biased region" description="Low complexity" evidence="1">
    <location>
        <begin position="197"/>
        <end position="217"/>
    </location>
</feature>
<reference evidence="3" key="1">
    <citation type="submission" date="2016-10" db="EMBL/GenBank/DDBJ databases">
        <authorList>
            <person name="Varghese N."/>
            <person name="Submissions S."/>
        </authorList>
    </citation>
    <scope>NUCLEOTIDE SEQUENCE [LARGE SCALE GENOMIC DNA]</scope>
    <source>
        <strain evidence="3">LMG 26031</strain>
    </source>
</reference>
<evidence type="ECO:0000313" key="2">
    <source>
        <dbReference type="EMBL" id="SEK13154.1"/>
    </source>
</evidence>
<feature type="region of interest" description="Disordered" evidence="1">
    <location>
        <begin position="49"/>
        <end position="86"/>
    </location>
</feature>
<dbReference type="SUPFAM" id="SSF51182">
    <property type="entry name" value="RmlC-like cupins"/>
    <property type="match status" value="1"/>
</dbReference>
<dbReference type="CDD" id="cd02209">
    <property type="entry name" value="cupin_XRE_C"/>
    <property type="match status" value="1"/>
</dbReference>
<protein>
    <submittedName>
        <fullName evidence="2">Uncharacterized protein</fullName>
    </submittedName>
</protein>
<dbReference type="Proteomes" id="UP000198866">
    <property type="component" value="Unassembled WGS sequence"/>
</dbReference>
<feature type="region of interest" description="Disordered" evidence="1">
    <location>
        <begin position="189"/>
        <end position="217"/>
    </location>
</feature>
<organism evidence="2 3">
    <name type="scientific">Paraburkholderia diazotrophica</name>
    <dbReference type="NCBI Taxonomy" id="667676"/>
    <lineage>
        <taxon>Bacteria</taxon>
        <taxon>Pseudomonadati</taxon>
        <taxon>Pseudomonadota</taxon>
        <taxon>Betaproteobacteria</taxon>
        <taxon>Burkholderiales</taxon>
        <taxon>Burkholderiaceae</taxon>
        <taxon>Paraburkholderia</taxon>
    </lineage>
</organism>
<proteinExistence type="predicted"/>
<evidence type="ECO:0000256" key="1">
    <source>
        <dbReference type="SAM" id="MobiDB-lite"/>
    </source>
</evidence>
<name>A0A1H7EHQ2_9BURK</name>
<sequence>MDLVRSGTGSRNRHRTLQMRLFREAYSFASSLKRCRMLHLFLSALSEEIPPPDLSPSVRNPSKTGFDVQGRVPDKADDDRTMPSSNAHRTFKETAPGTSFRCETRPTSYRSKAVECAELREQAAIAATLCLETQASPRHPQLNSRHEGEKFLFLLSGSVWLYSELYASTHLEAGDSIYFDSRTVTQRYRRAKRMRRSSGSSTTTTTRHVTTPTSGRP</sequence>
<dbReference type="EMBL" id="FNYE01000064">
    <property type="protein sequence ID" value="SEK13154.1"/>
    <property type="molecule type" value="Genomic_DNA"/>
</dbReference>
<dbReference type="AlphaFoldDB" id="A0A1H7EHQ2"/>
<keyword evidence="3" id="KW-1185">Reference proteome</keyword>
<dbReference type="InterPro" id="IPR014710">
    <property type="entry name" value="RmlC-like_jellyroll"/>
</dbReference>
<gene>
    <name evidence="2" type="ORF">SAMN05192539_106414</name>
</gene>
<evidence type="ECO:0000313" key="3">
    <source>
        <dbReference type="Proteomes" id="UP000198866"/>
    </source>
</evidence>